<dbReference type="PROSITE" id="PS01031">
    <property type="entry name" value="SHSP"/>
    <property type="match status" value="1"/>
</dbReference>
<evidence type="ECO:0000313" key="5">
    <source>
        <dbReference type="Proteomes" id="UP001559623"/>
    </source>
</evidence>
<comment type="caution">
    <text evidence="4">The sequence shown here is derived from an EMBL/GenBank/DDBJ whole genome shotgun (WGS) entry which is preliminary data.</text>
</comment>
<name>A0ABV3X6A0_9FIRM</name>
<dbReference type="InterPro" id="IPR008978">
    <property type="entry name" value="HSP20-like_chaperone"/>
</dbReference>
<dbReference type="RefSeq" id="WP_368847439.1">
    <property type="nucleotide sequence ID" value="NZ_CP194411.1"/>
</dbReference>
<protein>
    <submittedName>
        <fullName evidence="4">Hsp20 family protein</fullName>
    </submittedName>
</protein>
<evidence type="ECO:0000256" key="2">
    <source>
        <dbReference type="RuleBase" id="RU003616"/>
    </source>
</evidence>
<feature type="domain" description="SHSP" evidence="3">
    <location>
        <begin position="36"/>
        <end position="147"/>
    </location>
</feature>
<comment type="similarity">
    <text evidence="1 2">Belongs to the small heat shock protein (HSP20) family.</text>
</comment>
<gene>
    <name evidence="4" type="ORF">QCO44_08725</name>
</gene>
<keyword evidence="5" id="KW-1185">Reference proteome</keyword>
<proteinExistence type="inferred from homology"/>
<organism evidence="4 5">
    <name type="scientific">Selenomonas sputigena</name>
    <dbReference type="NCBI Taxonomy" id="69823"/>
    <lineage>
        <taxon>Bacteria</taxon>
        <taxon>Bacillati</taxon>
        <taxon>Bacillota</taxon>
        <taxon>Negativicutes</taxon>
        <taxon>Selenomonadales</taxon>
        <taxon>Selenomonadaceae</taxon>
        <taxon>Selenomonas</taxon>
    </lineage>
</organism>
<dbReference type="Proteomes" id="UP001559623">
    <property type="component" value="Unassembled WGS sequence"/>
</dbReference>
<sequence length="147" mass="16815">MIHSIPFNFRNNADKTRDTVERVVEFLMEQPLNPIGKVTGALASFRCDILDEENYYEIEAELPGIPKEDISLTYEDGKYLTIAAEAPERESHLKYVCRERRTGRYERSFSVDGIKWEESTATMENGVLRVVLPKLGADVKKNSIEIS</sequence>
<dbReference type="InterPro" id="IPR002068">
    <property type="entry name" value="A-crystallin/Hsp20_dom"/>
</dbReference>
<evidence type="ECO:0000256" key="1">
    <source>
        <dbReference type="PROSITE-ProRule" id="PRU00285"/>
    </source>
</evidence>
<dbReference type="PANTHER" id="PTHR11527">
    <property type="entry name" value="HEAT-SHOCK PROTEIN 20 FAMILY MEMBER"/>
    <property type="match status" value="1"/>
</dbReference>
<accession>A0ABV3X6A0</accession>
<dbReference type="EMBL" id="JARVLH010000005">
    <property type="protein sequence ID" value="MEX5285714.1"/>
    <property type="molecule type" value="Genomic_DNA"/>
</dbReference>
<dbReference type="Pfam" id="PF00011">
    <property type="entry name" value="HSP20"/>
    <property type="match status" value="1"/>
</dbReference>
<evidence type="ECO:0000313" key="4">
    <source>
        <dbReference type="EMBL" id="MEX5285714.1"/>
    </source>
</evidence>
<dbReference type="SUPFAM" id="SSF49764">
    <property type="entry name" value="HSP20-like chaperones"/>
    <property type="match status" value="1"/>
</dbReference>
<reference evidence="4 5" key="1">
    <citation type="submission" date="2023-04" db="EMBL/GenBank/DDBJ databases">
        <title>Genome Sequence of Selenomonas sputigena ATCC 33150.</title>
        <authorList>
            <person name="Miller D.P."/>
            <person name="Anvari S."/>
            <person name="Polson S.W."/>
            <person name="Macdonald M."/>
            <person name="Mcdowell J.V."/>
        </authorList>
    </citation>
    <scope>NUCLEOTIDE SEQUENCE [LARGE SCALE GENOMIC DNA]</scope>
    <source>
        <strain evidence="4 5">ATCC 33150</strain>
    </source>
</reference>
<evidence type="ECO:0000259" key="3">
    <source>
        <dbReference type="PROSITE" id="PS01031"/>
    </source>
</evidence>
<dbReference type="Gene3D" id="2.60.40.790">
    <property type="match status" value="1"/>
</dbReference>
<dbReference type="InterPro" id="IPR031107">
    <property type="entry name" value="Small_HSP"/>
</dbReference>